<keyword evidence="2" id="KW-1185">Reference proteome</keyword>
<evidence type="ECO:0000313" key="2">
    <source>
        <dbReference type="Proteomes" id="UP001501231"/>
    </source>
</evidence>
<proteinExistence type="predicted"/>
<organism evidence="1 2">
    <name type="scientific">Actinomadura vinacea</name>
    <dbReference type="NCBI Taxonomy" id="115336"/>
    <lineage>
        <taxon>Bacteria</taxon>
        <taxon>Bacillati</taxon>
        <taxon>Actinomycetota</taxon>
        <taxon>Actinomycetes</taxon>
        <taxon>Streptosporangiales</taxon>
        <taxon>Thermomonosporaceae</taxon>
        <taxon>Actinomadura</taxon>
    </lineage>
</organism>
<protein>
    <recommendedName>
        <fullName evidence="3">Lantibiotic dehydratase N-terminal domain-containing protein</fullName>
    </recommendedName>
</protein>
<gene>
    <name evidence="1" type="ORF">GCM10010191_20010</name>
</gene>
<comment type="caution">
    <text evidence="1">The sequence shown here is derived from an EMBL/GenBank/DDBJ whole genome shotgun (WGS) entry which is preliminary data.</text>
</comment>
<name>A0ABP5VV95_9ACTN</name>
<evidence type="ECO:0000313" key="1">
    <source>
        <dbReference type="EMBL" id="GAA2410974.1"/>
    </source>
</evidence>
<dbReference type="EMBL" id="BAAARW010000006">
    <property type="protein sequence ID" value="GAA2410974.1"/>
    <property type="molecule type" value="Genomic_DNA"/>
</dbReference>
<dbReference type="Proteomes" id="UP001501231">
    <property type="component" value="Unassembled WGS sequence"/>
</dbReference>
<sequence>MAGVQSLLECFLRPMLRVFRTSLDICGSPIVDPASDGVVFELTPAHLPTGRILVAEPPRRHDARPTRLTTVDTLVDAFIRAGLPADERTVRRQVAAVIAAELRYLRPDSARELAGRPCWSPYVHSVSPEQEAILQRIVDRVREQASARRAGVDVPAPVVRVSPNGCAAAKGFTRFRGEIFHLGGRLQVGSPSADSLTADPPEATVCEVAVGRAGGDPDAPVPTVATFERAPATWRRPWARGPHISHATSLAGLRLGELRENPLGEQFAVHWDRPQTTGLVSRLVAAASRAAEHTADRAVAVHPHATPGTDTCISLTHHILQRDQFRAGPRSDYRLDDARADLLPAMSRGEPLHLCMLFFPNKLGHGGLKAAGMLPDLAELATLVRMLELVEALRRVYPPGVARFSLLSDGEHFRRHPRARVGAGIAKMQEYARQVAGDLFQVHDLDTVTAESMSGPARSGYSELRTRVRRSYNDLFRGLDITADPVAVLCRVAELDPARNAADLFRSLVYSVPIPESARAAGFSDPTGSAWARALYDDIYDVGADVEPVVRRARQQVLRTTWEDMLSYASVLRADQQLGVRRRVFPEALWLTTRPSRGRPAFGPLGHGPAPWHATGAVDSRGAICHDFLVALRDQGFVPLFTPLLGRRQPFAMVPITATRVGADGLNELRPDFIDSIRLRPR</sequence>
<dbReference type="Pfam" id="PF05141">
    <property type="entry name" value="DIT1_PvcA"/>
    <property type="match status" value="1"/>
</dbReference>
<evidence type="ECO:0008006" key="3">
    <source>
        <dbReference type="Google" id="ProtNLM"/>
    </source>
</evidence>
<accession>A0ABP5VV95</accession>
<reference evidence="2" key="1">
    <citation type="journal article" date="2019" name="Int. J. Syst. Evol. Microbiol.">
        <title>The Global Catalogue of Microorganisms (GCM) 10K type strain sequencing project: providing services to taxonomists for standard genome sequencing and annotation.</title>
        <authorList>
            <consortium name="The Broad Institute Genomics Platform"/>
            <consortium name="The Broad Institute Genome Sequencing Center for Infectious Disease"/>
            <person name="Wu L."/>
            <person name="Ma J."/>
        </authorList>
    </citation>
    <scope>NUCLEOTIDE SEQUENCE [LARGE SCALE GENOMIC DNA]</scope>
    <source>
        <strain evidence="2">JCM 3325</strain>
    </source>
</reference>
<dbReference type="InterPro" id="IPR007817">
    <property type="entry name" value="Isocyanide_synthase_DIT1"/>
</dbReference>